<name>A0A0N5CC40_STREA</name>
<dbReference type="SUPFAM" id="SSF52047">
    <property type="entry name" value="RNI-like"/>
    <property type="match status" value="1"/>
</dbReference>
<dbReference type="WBParaSite" id="SPAL_0001544900.1">
    <property type="protein sequence ID" value="SPAL_0001544900.1"/>
    <property type="gene ID" value="SPAL_0001544900"/>
</dbReference>
<sequence length="588" mass="69202">MTKRRSCKSEHLQPPSKKIKFIEENKLGTEKKVENGEEASGQLTAAETVGRNMDLMKLIVRNIYKVKERKNIAKSCKEFNILCNSKTSYVQSYKDKMSRNYKIKYSKNIPISIIFGEIFVINISRYSRSMTEKLEMIRNQIIMNRHIIKGLRIINLPIQYFYFFKELNCFENIKTVNFDVLNWDHIPLRIFNIWENLKPDTLIFGNVYRSGSDYRDSERALHWNGTYTFPKSTKNVHLICKEDNIDWIASALRNFSHYELDSLKLIFGEDSLEFLTTDFMRSVAPIIRYFKKVQFSLHYAGILPSNEYFRQTLGYLDEVLNCDIVTNIDFNVQKCDVDVWTTHNPPIEEENNGFNYNLYENVSIDERYLHMRSVKIISPGIDVISSGLEEIEMRFIQGGLSKMKNLLTLEVYLDEMPKYFDCSKLFCILNLNLKDIKLVGCSNNLKVNDLKTLSIHCPNIENIYLDDIERRDITIRLITSLFKKLKGLHLKFTRSYSTRNVINDLIKTDKTNGIHMLNWPNLNFLCVRFCLPNLFEKILLNGMDKNTPRRPGQFLLRRDLTNYFNKIYAWEITIQKDINCSSIFNDIF</sequence>
<evidence type="ECO:0000313" key="1">
    <source>
        <dbReference type="Proteomes" id="UP000046392"/>
    </source>
</evidence>
<dbReference type="AlphaFoldDB" id="A0A0N5CC40"/>
<evidence type="ECO:0000313" key="2">
    <source>
        <dbReference type="WBParaSite" id="SPAL_0001544900.1"/>
    </source>
</evidence>
<accession>A0A0N5CC40</accession>
<keyword evidence="1" id="KW-1185">Reference proteome</keyword>
<proteinExistence type="predicted"/>
<organism evidence="1 2">
    <name type="scientific">Strongyloides papillosus</name>
    <name type="common">Intestinal threadworm</name>
    <dbReference type="NCBI Taxonomy" id="174720"/>
    <lineage>
        <taxon>Eukaryota</taxon>
        <taxon>Metazoa</taxon>
        <taxon>Ecdysozoa</taxon>
        <taxon>Nematoda</taxon>
        <taxon>Chromadorea</taxon>
        <taxon>Rhabditida</taxon>
        <taxon>Tylenchina</taxon>
        <taxon>Panagrolaimomorpha</taxon>
        <taxon>Strongyloidoidea</taxon>
        <taxon>Strongyloididae</taxon>
        <taxon>Strongyloides</taxon>
    </lineage>
</organism>
<protein>
    <submittedName>
        <fullName evidence="2">F-box domain-containing protein</fullName>
    </submittedName>
</protein>
<reference evidence="2" key="1">
    <citation type="submission" date="2017-02" db="UniProtKB">
        <authorList>
            <consortium name="WormBaseParasite"/>
        </authorList>
    </citation>
    <scope>IDENTIFICATION</scope>
</reference>
<dbReference type="Proteomes" id="UP000046392">
    <property type="component" value="Unplaced"/>
</dbReference>